<gene>
    <name evidence="1" type="ORF">DKT77_18725</name>
</gene>
<dbReference type="OrthoDB" id="7867002at2"/>
<proteinExistence type="predicted"/>
<name>A0A2V2LBT0_9RHOB</name>
<dbReference type="CDD" id="cd02440">
    <property type="entry name" value="AdoMet_MTases"/>
    <property type="match status" value="1"/>
</dbReference>
<evidence type="ECO:0008006" key="3">
    <source>
        <dbReference type="Google" id="ProtNLM"/>
    </source>
</evidence>
<evidence type="ECO:0000313" key="1">
    <source>
        <dbReference type="EMBL" id="PWR01191.1"/>
    </source>
</evidence>
<keyword evidence="2" id="KW-1185">Reference proteome</keyword>
<reference evidence="1 2" key="1">
    <citation type="submission" date="2018-05" db="EMBL/GenBank/DDBJ databases">
        <title>Rhodobacteraceae gen. nov., sp. nov. isolated from sea water.</title>
        <authorList>
            <person name="Ren Y."/>
        </authorList>
    </citation>
    <scope>NUCLEOTIDE SEQUENCE [LARGE SCALE GENOMIC DNA]</scope>
    <source>
        <strain evidence="1 2">TG-679</strain>
    </source>
</reference>
<protein>
    <recommendedName>
        <fullName evidence="3">Methyltransferase domain-containing protein</fullName>
    </recommendedName>
</protein>
<organism evidence="1 2">
    <name type="scientific">Meridianimarinicoccus roseus</name>
    <dbReference type="NCBI Taxonomy" id="2072018"/>
    <lineage>
        <taxon>Bacteria</taxon>
        <taxon>Pseudomonadati</taxon>
        <taxon>Pseudomonadota</taxon>
        <taxon>Alphaproteobacteria</taxon>
        <taxon>Rhodobacterales</taxon>
        <taxon>Paracoccaceae</taxon>
        <taxon>Meridianimarinicoccus</taxon>
    </lineage>
</organism>
<dbReference type="InterPro" id="IPR029063">
    <property type="entry name" value="SAM-dependent_MTases_sf"/>
</dbReference>
<sequence length="417" mass="45942">MSLSECHAQGRDSVPHDTAKKLRFGEASLQSSYAEGGKLEMELLDDIDVLEREFDTLVAHVTRDCAEIATELARPLPCDSARIIACQRRITGYVRDVSALLPKLNIAESRLAAEARARAEAEGGRPLLPPRWYTLRMRADRLRSDMNQWHEIQALIAQQAPPTPQPLYWASDGRPAAAVTQADVSDTLFNSLHKLLNPQSQDAAAYDHGCYPDIGLSNSVFLEHAHAAYRAFLAQRRRHGARFLDVGCGAGLKVVSAVEFFERADGIEFDVGYADTAKALFDAMGLGQCHVMQADALTFEAYGDYDVIYFYRPMRDEAAMRALEARIVEQARPGTLLIAAYGGFAARHADLGCGRLDGHVYVAGANEAQANELRNAAEHIGVSVRRRETKLQGLWEPLLAASHANGYGIRRVTPIRV</sequence>
<dbReference type="AlphaFoldDB" id="A0A2V2LBT0"/>
<evidence type="ECO:0000313" key="2">
    <source>
        <dbReference type="Proteomes" id="UP000245680"/>
    </source>
</evidence>
<dbReference type="Pfam" id="PF01135">
    <property type="entry name" value="PCMT"/>
    <property type="match status" value="1"/>
</dbReference>
<comment type="caution">
    <text evidence="1">The sequence shown here is derived from an EMBL/GenBank/DDBJ whole genome shotgun (WGS) entry which is preliminary data.</text>
</comment>
<dbReference type="SUPFAM" id="SSF53335">
    <property type="entry name" value="S-adenosyl-L-methionine-dependent methyltransferases"/>
    <property type="match status" value="1"/>
</dbReference>
<accession>A0A2V2LBT0</accession>
<dbReference type="Gene3D" id="3.40.50.150">
    <property type="entry name" value="Vaccinia Virus protein VP39"/>
    <property type="match status" value="1"/>
</dbReference>
<dbReference type="Proteomes" id="UP000245680">
    <property type="component" value="Unassembled WGS sequence"/>
</dbReference>
<dbReference type="EMBL" id="QGKU01000060">
    <property type="protein sequence ID" value="PWR01191.1"/>
    <property type="molecule type" value="Genomic_DNA"/>
</dbReference>